<protein>
    <recommendedName>
        <fullName evidence="4">DUF659 domain-containing protein</fullName>
    </recommendedName>
</protein>
<evidence type="ECO:0000313" key="2">
    <source>
        <dbReference type="EMBL" id="RIB03348.1"/>
    </source>
</evidence>
<accession>A0A397U2H6</accession>
<feature type="region of interest" description="Disordered" evidence="1">
    <location>
        <begin position="314"/>
        <end position="343"/>
    </location>
</feature>
<dbReference type="OrthoDB" id="2383317at2759"/>
<dbReference type="InterPro" id="IPR012337">
    <property type="entry name" value="RNaseH-like_sf"/>
</dbReference>
<dbReference type="AlphaFoldDB" id="A0A397U2H6"/>
<reference evidence="2 3" key="1">
    <citation type="submission" date="2018-06" db="EMBL/GenBank/DDBJ databases">
        <title>Comparative genomics reveals the genomic features of Rhizophagus irregularis, R. cerebriforme, R. diaphanum and Gigaspora rosea, and their symbiotic lifestyle signature.</title>
        <authorList>
            <person name="Morin E."/>
            <person name="San Clemente H."/>
            <person name="Chen E.C.H."/>
            <person name="De La Providencia I."/>
            <person name="Hainaut M."/>
            <person name="Kuo A."/>
            <person name="Kohler A."/>
            <person name="Murat C."/>
            <person name="Tang N."/>
            <person name="Roy S."/>
            <person name="Loubradou J."/>
            <person name="Henrissat B."/>
            <person name="Grigoriev I.V."/>
            <person name="Corradi N."/>
            <person name="Roux C."/>
            <person name="Martin F.M."/>
        </authorList>
    </citation>
    <scope>NUCLEOTIDE SEQUENCE [LARGE SCALE GENOMIC DNA]</scope>
    <source>
        <strain evidence="2 3">DAOM 194757</strain>
    </source>
</reference>
<proteinExistence type="predicted"/>
<evidence type="ECO:0000313" key="3">
    <source>
        <dbReference type="Proteomes" id="UP000266673"/>
    </source>
</evidence>
<name>A0A397U2H6_9GLOM</name>
<gene>
    <name evidence="2" type="ORF">C2G38_2225350</name>
</gene>
<evidence type="ECO:0008006" key="4">
    <source>
        <dbReference type="Google" id="ProtNLM"/>
    </source>
</evidence>
<feature type="region of interest" description="Disordered" evidence="1">
    <location>
        <begin position="528"/>
        <end position="553"/>
    </location>
</feature>
<evidence type="ECO:0000256" key="1">
    <source>
        <dbReference type="SAM" id="MobiDB-lite"/>
    </source>
</evidence>
<comment type="caution">
    <text evidence="2">The sequence shown here is derived from an EMBL/GenBank/DDBJ whole genome shotgun (WGS) entry which is preliminary data.</text>
</comment>
<dbReference type="STRING" id="44941.A0A397U2H6"/>
<dbReference type="Proteomes" id="UP000266673">
    <property type="component" value="Unassembled WGS sequence"/>
</dbReference>
<dbReference type="EMBL" id="QKWP01002439">
    <property type="protein sequence ID" value="RIB03348.1"/>
    <property type="molecule type" value="Genomic_DNA"/>
</dbReference>
<sequence length="680" mass="78247">MFFDHSKARVLNDRQTLSGPSLKVAISEYDMGMDAAFCEDFIGTTFTFDGWTNINNEQLIVMEKTDDMINELKDININVIAIVTDSAGPYAASRRSLRQIHRDIVFLPCYALQLNLYIGEVFKESTDLKCTIDKAIQLAVYFKNANNKYFIGQLRNQQKIIYKRYFSIVVPSETRWNSYYFLVTSLLRTSEHYNPILKQSVNLELSEKILARLEKRWNSWEQPLLILACLLHPGEFNDFSKKLYPFDDSTFNQFKKGGILSYWTFIIPLTNKLGLSQKARNMCKLKAAFAWEHSHRPAPAELFLSIFQDENITENNDEPNIPNISHEESSEEPNESVEDENDEISELTPLKEFGQFLDIWSIYQQIYEDEDEMLTSEVENISYPAIDQNSKWDLRTLFNELLLAYQIHLEQIEAHDANHPSTLAVDVQQIVNPDLSSYLATSYTQQTIAAFHTLKEYNNHNAARAAARDIVFSFAQLIQNLNPYTYFQCTPQPATTPQPPIVNEFYPENQFAPNIIPLHTPPLQRQRQTLEPNQTDEPEEKVLSEPESEATIEEPELEENMANEALTAAAEAITTLANALGQGGEKSLLKIDFYRGDGTQDPVTWLEKFERAAKANQWSPARQLELACAYMKDNAQEWLASLENAPTHFYHARHDREVDNVHIYSFSHLFREKFSTTSAK</sequence>
<organism evidence="2 3">
    <name type="scientific">Gigaspora rosea</name>
    <dbReference type="NCBI Taxonomy" id="44941"/>
    <lineage>
        <taxon>Eukaryota</taxon>
        <taxon>Fungi</taxon>
        <taxon>Fungi incertae sedis</taxon>
        <taxon>Mucoromycota</taxon>
        <taxon>Glomeromycotina</taxon>
        <taxon>Glomeromycetes</taxon>
        <taxon>Diversisporales</taxon>
        <taxon>Gigasporaceae</taxon>
        <taxon>Gigaspora</taxon>
    </lineage>
</organism>
<feature type="compositionally biased region" description="Acidic residues" evidence="1">
    <location>
        <begin position="329"/>
        <end position="343"/>
    </location>
</feature>
<keyword evidence="3" id="KW-1185">Reference proteome</keyword>
<dbReference type="SUPFAM" id="SSF53098">
    <property type="entry name" value="Ribonuclease H-like"/>
    <property type="match status" value="1"/>
</dbReference>